<dbReference type="Gene3D" id="1.10.287.310">
    <property type="match status" value="1"/>
</dbReference>
<dbReference type="GO" id="GO:0022625">
    <property type="term" value="C:cytosolic large ribosomal subunit"/>
    <property type="evidence" value="ECO:0007669"/>
    <property type="project" value="InterPro"/>
</dbReference>
<dbReference type="OrthoDB" id="528635at2759"/>
<dbReference type="NCBIfam" id="TIGR00012">
    <property type="entry name" value="L29"/>
    <property type="match status" value="1"/>
</dbReference>
<evidence type="ECO:0000256" key="2">
    <source>
        <dbReference type="ARBA" id="ARBA00022980"/>
    </source>
</evidence>
<dbReference type="SUPFAM" id="SSF46561">
    <property type="entry name" value="Ribosomal protein L29 (L29p)"/>
    <property type="match status" value="1"/>
</dbReference>
<sequence>MSTNVKAFELRSKSKVELTKQLADLKNELAALRVQKVSSGSANKVAQIHHVRKAIARVLTVIRHADREAVKNSLAGKKHLPKDMRVKKTRAIRRQLTKFEASRETVRQHKKAILNKVRKYAIKA</sequence>
<evidence type="ECO:0000256" key="3">
    <source>
        <dbReference type="ARBA" id="ARBA00023274"/>
    </source>
</evidence>
<dbReference type="FunFam" id="6.10.250.3450:FF:000001">
    <property type="entry name" value="60S ribosomal protein L35"/>
    <property type="match status" value="1"/>
</dbReference>
<dbReference type="FunFam" id="1.10.287.310:FF:000002">
    <property type="entry name" value="60S ribosomal protein L35"/>
    <property type="match status" value="1"/>
</dbReference>
<dbReference type="CDD" id="cd00427">
    <property type="entry name" value="Ribosomal_L29_HIP"/>
    <property type="match status" value="1"/>
</dbReference>
<protein>
    <submittedName>
        <fullName evidence="4">Ribosomal protein L29</fullName>
    </submittedName>
</protein>
<keyword evidence="3" id="KW-0687">Ribonucleoprotein</keyword>
<keyword evidence="2 4" id="KW-0689">Ribosomal protein</keyword>
<dbReference type="STRING" id="1246581.A0A2H9TGJ6"/>
<proteinExistence type="inferred from homology"/>
<name>A0A2H9TGJ6_9FUNG</name>
<dbReference type="HAMAP" id="MF_00374">
    <property type="entry name" value="Ribosomal_uL29"/>
    <property type="match status" value="1"/>
</dbReference>
<comment type="caution">
    <text evidence="4">The sequence shown here is derived from an EMBL/GenBank/DDBJ whole genome shotgun (WGS) entry which is preliminary data.</text>
</comment>
<keyword evidence="5" id="KW-1185">Reference proteome</keyword>
<dbReference type="GO" id="GO:0003729">
    <property type="term" value="F:mRNA binding"/>
    <property type="evidence" value="ECO:0007669"/>
    <property type="project" value="TreeGrafter"/>
</dbReference>
<dbReference type="GO" id="GO:0006412">
    <property type="term" value="P:translation"/>
    <property type="evidence" value="ECO:0007669"/>
    <property type="project" value="InterPro"/>
</dbReference>
<dbReference type="PANTHER" id="PTHR45722:SF2">
    <property type="entry name" value="LARGE RIBOSOMAL SUBUNIT PROTEIN UL29-RELATED"/>
    <property type="match status" value="1"/>
</dbReference>
<dbReference type="Proteomes" id="UP000240830">
    <property type="component" value="Unassembled WGS sequence"/>
</dbReference>
<comment type="similarity">
    <text evidence="1">Belongs to the universal ribosomal protein uL29 family.</text>
</comment>
<evidence type="ECO:0000313" key="5">
    <source>
        <dbReference type="Proteomes" id="UP000240830"/>
    </source>
</evidence>
<evidence type="ECO:0000256" key="1">
    <source>
        <dbReference type="ARBA" id="ARBA00009254"/>
    </source>
</evidence>
<dbReference type="AlphaFoldDB" id="A0A2H9TGJ6"/>
<reference evidence="4 5" key="1">
    <citation type="submission" date="2016-10" db="EMBL/GenBank/DDBJ databases">
        <title>The genome of Paramicrosporidium saccamoebae is the missing link in understanding Cryptomycota and Microsporidia evolution.</title>
        <authorList>
            <person name="Quandt C.A."/>
            <person name="Beaudet D."/>
            <person name="Corsaro D."/>
            <person name="Michel R."/>
            <person name="Corradi N."/>
            <person name="James T."/>
        </authorList>
    </citation>
    <scope>NUCLEOTIDE SEQUENCE [LARGE SCALE GENOMIC DNA]</scope>
    <source>
        <strain evidence="4 5">KSL3</strain>
    </source>
</reference>
<dbReference type="Pfam" id="PF00831">
    <property type="entry name" value="Ribosomal_L29"/>
    <property type="match status" value="1"/>
</dbReference>
<dbReference type="InterPro" id="IPR036049">
    <property type="entry name" value="Ribosomal_uL29_sf"/>
</dbReference>
<dbReference type="InterPro" id="IPR001854">
    <property type="entry name" value="Ribosomal_uL29"/>
</dbReference>
<organism evidence="4 5">
    <name type="scientific">Paramicrosporidium saccamoebae</name>
    <dbReference type="NCBI Taxonomy" id="1246581"/>
    <lineage>
        <taxon>Eukaryota</taxon>
        <taxon>Fungi</taxon>
        <taxon>Fungi incertae sedis</taxon>
        <taxon>Cryptomycota</taxon>
        <taxon>Cryptomycota incertae sedis</taxon>
        <taxon>Paramicrosporidium</taxon>
    </lineage>
</organism>
<dbReference type="EMBL" id="MTSL01000205">
    <property type="protein sequence ID" value="PJF16835.1"/>
    <property type="molecule type" value="Genomic_DNA"/>
</dbReference>
<dbReference type="InterPro" id="IPR045059">
    <property type="entry name" value="Ribosomal_uL29_euk"/>
</dbReference>
<evidence type="ECO:0000313" key="4">
    <source>
        <dbReference type="EMBL" id="PJF16835.1"/>
    </source>
</evidence>
<dbReference type="PANTHER" id="PTHR45722">
    <property type="entry name" value="60S RIBOSOMAL PROTEIN L35"/>
    <property type="match status" value="1"/>
</dbReference>
<dbReference type="GO" id="GO:0000463">
    <property type="term" value="P:maturation of LSU-rRNA from tricistronic rRNA transcript (SSU-rRNA, 5.8S rRNA, LSU-rRNA)"/>
    <property type="evidence" value="ECO:0007669"/>
    <property type="project" value="InterPro"/>
</dbReference>
<accession>A0A2H9TGJ6</accession>
<dbReference type="Gene3D" id="6.10.250.3450">
    <property type="match status" value="1"/>
</dbReference>
<gene>
    <name evidence="4" type="ORF">PSACC_03363</name>
</gene>
<dbReference type="GO" id="GO:0003735">
    <property type="term" value="F:structural constituent of ribosome"/>
    <property type="evidence" value="ECO:0007669"/>
    <property type="project" value="InterPro"/>
</dbReference>